<evidence type="ECO:0000256" key="1">
    <source>
        <dbReference type="ARBA" id="ARBA00001946"/>
    </source>
</evidence>
<dbReference type="GO" id="GO:0004081">
    <property type="term" value="F:bis(5'-nucleosyl)-tetraphosphatase (asymmetrical) activity"/>
    <property type="evidence" value="ECO:0007669"/>
    <property type="project" value="TreeGrafter"/>
</dbReference>
<proteinExistence type="predicted"/>
<dbReference type="RefSeq" id="WP_068901152.1">
    <property type="nucleotide sequence ID" value="NZ_JBHUIF010000013.1"/>
</dbReference>
<dbReference type="PANTHER" id="PTHR21340:SF0">
    <property type="entry name" value="BIS(5'-NUCLEOSYL)-TETRAPHOSPHATASE [ASYMMETRICAL]"/>
    <property type="match status" value="1"/>
</dbReference>
<accession>A0A1C3ELF4</accession>
<dbReference type="PANTHER" id="PTHR21340">
    <property type="entry name" value="DIADENOSINE 5,5-P1,P4-TETRAPHOSPHATE PYROPHOSPHOHYDROLASE MUTT"/>
    <property type="match status" value="1"/>
</dbReference>
<comment type="caution">
    <text evidence="4">The sequence shown here is derived from an EMBL/GenBank/DDBJ whole genome shotgun (WGS) entry which is preliminary data.</text>
</comment>
<dbReference type="GO" id="GO:0006167">
    <property type="term" value="P:AMP biosynthetic process"/>
    <property type="evidence" value="ECO:0007669"/>
    <property type="project" value="TreeGrafter"/>
</dbReference>
<dbReference type="Gene3D" id="3.90.79.10">
    <property type="entry name" value="Nucleoside Triphosphate Pyrophosphohydrolase"/>
    <property type="match status" value="1"/>
</dbReference>
<dbReference type="PROSITE" id="PS00893">
    <property type="entry name" value="NUDIX_BOX"/>
    <property type="match status" value="1"/>
</dbReference>
<protein>
    <submittedName>
        <fullName evidence="4">DNA mismatch repair protein MutT</fullName>
    </submittedName>
</protein>
<evidence type="ECO:0000259" key="3">
    <source>
        <dbReference type="PROSITE" id="PS51462"/>
    </source>
</evidence>
<name>A0A1C3ELF4_9GAMM</name>
<evidence type="ECO:0000313" key="5">
    <source>
        <dbReference type="Proteomes" id="UP000094936"/>
    </source>
</evidence>
<dbReference type="InterPro" id="IPR051325">
    <property type="entry name" value="Nudix_hydrolase_domain"/>
</dbReference>
<sequence length="163" mass="18884">MQYDLNHHIEITAQAAGAVIFNEQNEVLLVKEMLGSKKGLWHIPSGSVEKDEFPVNTAEREVKEETGLTLTLNHYLNTYVGRFDDGELVLRHVWFSTYPTDQAVLPSFSDEIDCARFFSREEVIALCKEKKLRMHHTMLMIEDGFAFIHQKRLNKEQTWCISP</sequence>
<reference evidence="4 5" key="1">
    <citation type="submission" date="2016-05" db="EMBL/GenBank/DDBJ databases">
        <title>Genomic Taxonomy of the Vibrionaceae.</title>
        <authorList>
            <person name="Gomez-Gil B."/>
            <person name="Enciso-Ibarra J."/>
        </authorList>
    </citation>
    <scope>NUCLEOTIDE SEQUENCE [LARGE SCALE GENOMIC DNA]</scope>
    <source>
        <strain evidence="4 5">CAIM 1920</strain>
    </source>
</reference>
<dbReference type="OrthoDB" id="9804442at2"/>
<dbReference type="Proteomes" id="UP000094936">
    <property type="component" value="Unassembled WGS sequence"/>
</dbReference>
<dbReference type="Pfam" id="PF00293">
    <property type="entry name" value="NUDIX"/>
    <property type="match status" value="1"/>
</dbReference>
<dbReference type="PROSITE" id="PS51462">
    <property type="entry name" value="NUDIX"/>
    <property type="match status" value="1"/>
</dbReference>
<organism evidence="4 5">
    <name type="scientific">Veronia pacifica</name>
    <dbReference type="NCBI Taxonomy" id="1080227"/>
    <lineage>
        <taxon>Bacteria</taxon>
        <taxon>Pseudomonadati</taxon>
        <taxon>Pseudomonadota</taxon>
        <taxon>Gammaproteobacteria</taxon>
        <taxon>Vibrionales</taxon>
        <taxon>Vibrionaceae</taxon>
        <taxon>Veronia</taxon>
    </lineage>
</organism>
<comment type="cofactor">
    <cofactor evidence="1">
        <name>Mg(2+)</name>
        <dbReference type="ChEBI" id="CHEBI:18420"/>
    </cofactor>
</comment>
<keyword evidence="5" id="KW-1185">Reference proteome</keyword>
<evidence type="ECO:0000313" key="4">
    <source>
        <dbReference type="EMBL" id="ODA34050.1"/>
    </source>
</evidence>
<dbReference type="GO" id="GO:0006754">
    <property type="term" value="P:ATP biosynthetic process"/>
    <property type="evidence" value="ECO:0007669"/>
    <property type="project" value="TreeGrafter"/>
</dbReference>
<dbReference type="InterPro" id="IPR000086">
    <property type="entry name" value="NUDIX_hydrolase_dom"/>
</dbReference>
<dbReference type="AlphaFoldDB" id="A0A1C3ELF4"/>
<gene>
    <name evidence="4" type="ORF">A8L45_08375</name>
</gene>
<keyword evidence="2" id="KW-0378">Hydrolase</keyword>
<feature type="domain" description="Nudix hydrolase" evidence="3">
    <location>
        <begin position="11"/>
        <end position="140"/>
    </location>
</feature>
<dbReference type="SUPFAM" id="SSF55811">
    <property type="entry name" value="Nudix"/>
    <property type="match status" value="1"/>
</dbReference>
<dbReference type="EMBL" id="LYBM01000011">
    <property type="protein sequence ID" value="ODA34050.1"/>
    <property type="molecule type" value="Genomic_DNA"/>
</dbReference>
<dbReference type="InterPro" id="IPR020084">
    <property type="entry name" value="NUDIX_hydrolase_CS"/>
</dbReference>
<dbReference type="InterPro" id="IPR015797">
    <property type="entry name" value="NUDIX_hydrolase-like_dom_sf"/>
</dbReference>
<evidence type="ECO:0000256" key="2">
    <source>
        <dbReference type="ARBA" id="ARBA00022801"/>
    </source>
</evidence>
<dbReference type="STRING" id="1080227.A8L45_08375"/>